<protein>
    <submittedName>
        <fullName evidence="1">Uncharacterized protein</fullName>
    </submittedName>
</protein>
<evidence type="ECO:0000313" key="1">
    <source>
        <dbReference type="EMBL" id="EMD31866.1"/>
    </source>
</evidence>
<dbReference type="HOGENOM" id="CLU_174945_0_0_1"/>
<keyword evidence="2" id="KW-1185">Reference proteome</keyword>
<proteinExistence type="predicted"/>
<evidence type="ECO:0000313" key="2">
    <source>
        <dbReference type="Proteomes" id="UP000016930"/>
    </source>
</evidence>
<dbReference type="EMBL" id="KB445815">
    <property type="protein sequence ID" value="EMD31866.1"/>
    <property type="molecule type" value="Genomic_DNA"/>
</dbReference>
<sequence>MVGVRPRSCLGCWRNGFKRPVLKHGPRSLTCLRVFGWKTRARNESEGRDLCHGGHRRPDLKFSDGSAVEHVCWDPKDGELCLNRVKPEETLVEARSDSDVQIDRQIWV</sequence>
<dbReference type="OrthoDB" id="5386573at2759"/>
<dbReference type="Proteomes" id="UP000016930">
    <property type="component" value="Unassembled WGS sequence"/>
</dbReference>
<accession>M2QZA0</accession>
<gene>
    <name evidence="1" type="ORF">CERSUDRAFT_162690</name>
</gene>
<reference evidence="1 2" key="1">
    <citation type="journal article" date="2012" name="Proc. Natl. Acad. Sci. U.S.A.">
        <title>Comparative genomics of Ceriporiopsis subvermispora and Phanerochaete chrysosporium provide insight into selective ligninolysis.</title>
        <authorList>
            <person name="Fernandez-Fueyo E."/>
            <person name="Ruiz-Duenas F.J."/>
            <person name="Ferreira P."/>
            <person name="Floudas D."/>
            <person name="Hibbett D.S."/>
            <person name="Canessa P."/>
            <person name="Larrondo L.F."/>
            <person name="James T.Y."/>
            <person name="Seelenfreund D."/>
            <person name="Lobos S."/>
            <person name="Polanco R."/>
            <person name="Tello M."/>
            <person name="Honda Y."/>
            <person name="Watanabe T."/>
            <person name="Watanabe T."/>
            <person name="Ryu J.S."/>
            <person name="Kubicek C.P."/>
            <person name="Schmoll M."/>
            <person name="Gaskell J."/>
            <person name="Hammel K.E."/>
            <person name="St John F.J."/>
            <person name="Vanden Wymelenberg A."/>
            <person name="Sabat G."/>
            <person name="Splinter BonDurant S."/>
            <person name="Syed K."/>
            <person name="Yadav J.S."/>
            <person name="Doddapaneni H."/>
            <person name="Subramanian V."/>
            <person name="Lavin J.L."/>
            <person name="Oguiza J.A."/>
            <person name="Perez G."/>
            <person name="Pisabarro A.G."/>
            <person name="Ramirez L."/>
            <person name="Santoyo F."/>
            <person name="Master E."/>
            <person name="Coutinho P.M."/>
            <person name="Henrissat B."/>
            <person name="Lombard V."/>
            <person name="Magnuson J.K."/>
            <person name="Kuees U."/>
            <person name="Hori C."/>
            <person name="Igarashi K."/>
            <person name="Samejima M."/>
            <person name="Held B.W."/>
            <person name="Barry K.W."/>
            <person name="LaButti K.M."/>
            <person name="Lapidus A."/>
            <person name="Lindquist E.A."/>
            <person name="Lucas S.M."/>
            <person name="Riley R."/>
            <person name="Salamov A.A."/>
            <person name="Hoffmeister D."/>
            <person name="Schwenk D."/>
            <person name="Hadar Y."/>
            <person name="Yarden O."/>
            <person name="de Vries R.P."/>
            <person name="Wiebenga A."/>
            <person name="Stenlid J."/>
            <person name="Eastwood D."/>
            <person name="Grigoriev I.V."/>
            <person name="Berka R.M."/>
            <person name="Blanchette R.A."/>
            <person name="Kersten P."/>
            <person name="Martinez A.T."/>
            <person name="Vicuna R."/>
            <person name="Cullen D."/>
        </authorList>
    </citation>
    <scope>NUCLEOTIDE SEQUENCE [LARGE SCALE GENOMIC DNA]</scope>
    <source>
        <strain evidence="1 2">B</strain>
    </source>
</reference>
<organism evidence="1 2">
    <name type="scientific">Ceriporiopsis subvermispora (strain B)</name>
    <name type="common">White-rot fungus</name>
    <name type="synonym">Gelatoporia subvermispora</name>
    <dbReference type="NCBI Taxonomy" id="914234"/>
    <lineage>
        <taxon>Eukaryota</taxon>
        <taxon>Fungi</taxon>
        <taxon>Dikarya</taxon>
        <taxon>Basidiomycota</taxon>
        <taxon>Agaricomycotina</taxon>
        <taxon>Agaricomycetes</taxon>
        <taxon>Polyporales</taxon>
        <taxon>Gelatoporiaceae</taxon>
        <taxon>Gelatoporia</taxon>
    </lineage>
</organism>
<name>M2QZA0_CERS8</name>
<dbReference type="AlphaFoldDB" id="M2QZA0"/>